<dbReference type="OrthoDB" id="7284755at2"/>
<evidence type="ECO:0000313" key="3">
    <source>
        <dbReference type="Proteomes" id="UP000228751"/>
    </source>
</evidence>
<dbReference type="Proteomes" id="UP000228751">
    <property type="component" value="Unassembled WGS sequence"/>
</dbReference>
<reference evidence="2 3" key="1">
    <citation type="submission" date="2017-10" db="EMBL/GenBank/DDBJ databases">
        <title>Genomic analysis of the genus Acetobacter.</title>
        <authorList>
            <person name="Kim K.H."/>
            <person name="Chun B.H."/>
            <person name="Son A.R."/>
            <person name="Jeon C.O."/>
        </authorList>
    </citation>
    <scope>NUCLEOTIDE SEQUENCE [LARGE SCALE GENOMIC DNA]</scope>
    <source>
        <strain evidence="2 3">LHT 2458</strain>
    </source>
</reference>
<dbReference type="InterPro" id="IPR036844">
    <property type="entry name" value="Hint_dom_sf"/>
</dbReference>
<evidence type="ECO:0000313" key="2">
    <source>
        <dbReference type="EMBL" id="PHY94216.1"/>
    </source>
</evidence>
<protein>
    <recommendedName>
        <fullName evidence="1">Hedgehog/Intein (Hint) domain-containing protein</fullName>
    </recommendedName>
</protein>
<dbReference type="InterPro" id="IPR028992">
    <property type="entry name" value="Hedgehog/Intein_dom"/>
</dbReference>
<gene>
    <name evidence="2" type="ORF">CSR02_06000</name>
</gene>
<dbReference type="AlphaFoldDB" id="A0A2G4RCC6"/>
<dbReference type="SUPFAM" id="SSF51294">
    <property type="entry name" value="Hedgehog/intein (Hint) domain"/>
    <property type="match status" value="1"/>
</dbReference>
<sequence>MLAECFYCIRTGLYKSMTNTASTTGSSYTWVGPTSGGDWDNASNWLYNGQPAPNAPDANTSGTVTIPAGADVTLPSRVTDLGHMVIDVQGKLSIVSSTTNLTFGALIVNNGGSATISRALKTDSGLTVNNGGTATFKDVTQDWHASGFMFGVASGGTLNIDDSNIVIGTVNGATAGALNITNGSNVSSYDNGLSYSGPITVTSSTFTPNFQYNGTLTLNNGATATFGNATWPTATVVFGTGNNTVVLPTGGKAAGVSITGLKSGDRLGVNGQIVDTATLSVSNVSLVTTAGETVQPKSVTYDSSFKDAPTEGNPQTTFQDNGQAVVCFLAGSMIATPNGAVAVENIRRGDEVLTFAADGTTHARQVVWAGTAQATVNPALPDDMAGWPVRILADAFAPGVPNQDLLVTAEHCIFANGHLVPVRMLVNGSSIFYDRTITTYSYYHVETAQHSIIMANGMLTESYLDTGNRPSFVSDGNVVTLGAKPKNWAEHAAAPLGVARPLAEPLWRMLAARAPDVAGHQPAPTAPETTTNPDLHLVTPAGRVIRPLRVTGAQVSFMLPAGTQAVHLVSRSARACDVAGPFVDDRHNRGVLVGRVTVLAGGQTTMLTPHLDTAITSPENGWVTKPHKNTRWTNGNALLPLGTAAAHGPALLTVEVRRAGPYFATVADTAPLRARANG</sequence>
<keyword evidence="3" id="KW-1185">Reference proteome</keyword>
<comment type="caution">
    <text evidence="2">The sequence shown here is derived from an EMBL/GenBank/DDBJ whole genome shotgun (WGS) entry which is preliminary data.</text>
</comment>
<feature type="domain" description="Hedgehog/Intein (Hint)" evidence="1">
    <location>
        <begin position="326"/>
        <end position="466"/>
    </location>
</feature>
<dbReference type="Pfam" id="PF13403">
    <property type="entry name" value="Hint_2"/>
    <property type="match status" value="1"/>
</dbReference>
<accession>A0A2G4RCC6</accession>
<name>A0A2G4RCC6_9PROT</name>
<proteinExistence type="predicted"/>
<evidence type="ECO:0000259" key="1">
    <source>
        <dbReference type="Pfam" id="PF13403"/>
    </source>
</evidence>
<organism evidence="2 3">
    <name type="scientific">Acetobacter pomorum</name>
    <dbReference type="NCBI Taxonomy" id="65959"/>
    <lineage>
        <taxon>Bacteria</taxon>
        <taxon>Pseudomonadati</taxon>
        <taxon>Pseudomonadota</taxon>
        <taxon>Alphaproteobacteria</taxon>
        <taxon>Acetobacterales</taxon>
        <taxon>Acetobacteraceae</taxon>
        <taxon>Acetobacter</taxon>
    </lineage>
</organism>
<dbReference type="Gene3D" id="2.170.16.10">
    <property type="entry name" value="Hedgehog/Intein (Hint) domain"/>
    <property type="match status" value="1"/>
</dbReference>
<dbReference type="EMBL" id="PEBQ01000093">
    <property type="protein sequence ID" value="PHY94216.1"/>
    <property type="molecule type" value="Genomic_DNA"/>
</dbReference>